<gene>
    <name evidence="2" type="ORF">J6I44_19040</name>
</gene>
<dbReference type="InterPro" id="IPR013321">
    <property type="entry name" value="Arc_rbn_hlx_hlx"/>
</dbReference>
<name>A0ABT3PSX9_9BACT</name>
<reference evidence="2 3" key="1">
    <citation type="submission" date="2021-03" db="EMBL/GenBank/DDBJ databases">
        <title>Aliifodinibius sp. nov., a new bacterium isolated from saline soil.</title>
        <authorList>
            <person name="Galisteo C."/>
            <person name="De La Haba R."/>
            <person name="Sanchez-Porro C."/>
            <person name="Ventosa A."/>
        </authorList>
    </citation>
    <scope>NUCLEOTIDE SEQUENCE [LARGE SCALE GENOMIC DNA]</scope>
    <source>
        <strain evidence="2 3">1BSP15-2V2</strain>
    </source>
</reference>
<dbReference type="RefSeq" id="WP_350356721.1">
    <property type="nucleotide sequence ID" value="NZ_JAGGJA010000019.1"/>
</dbReference>
<protein>
    <submittedName>
        <fullName evidence="2">Arc family DNA-binding protein</fullName>
    </submittedName>
</protein>
<comment type="caution">
    <text evidence="2">The sequence shown here is derived from an EMBL/GenBank/DDBJ whole genome shotgun (WGS) entry which is preliminary data.</text>
</comment>
<proteinExistence type="predicted"/>
<evidence type="ECO:0000313" key="3">
    <source>
        <dbReference type="Proteomes" id="UP001207918"/>
    </source>
</evidence>
<dbReference type="EMBL" id="JAGGJA010000019">
    <property type="protein sequence ID" value="MCW9708963.1"/>
    <property type="molecule type" value="Genomic_DNA"/>
</dbReference>
<organism evidence="2 3">
    <name type="scientific">Fodinibius salsisoli</name>
    <dbReference type="NCBI Taxonomy" id="2820877"/>
    <lineage>
        <taxon>Bacteria</taxon>
        <taxon>Pseudomonadati</taxon>
        <taxon>Balneolota</taxon>
        <taxon>Balneolia</taxon>
        <taxon>Balneolales</taxon>
        <taxon>Balneolaceae</taxon>
        <taxon>Fodinibius</taxon>
    </lineage>
</organism>
<dbReference type="Gene3D" id="1.10.1220.10">
    <property type="entry name" value="Met repressor-like"/>
    <property type="match status" value="1"/>
</dbReference>
<dbReference type="GO" id="GO:0003677">
    <property type="term" value="F:DNA binding"/>
    <property type="evidence" value="ECO:0007669"/>
    <property type="project" value="UniProtKB-KW"/>
</dbReference>
<dbReference type="InterPro" id="IPR053853">
    <property type="entry name" value="FitA-like_RHH"/>
</dbReference>
<dbReference type="SUPFAM" id="SSF47598">
    <property type="entry name" value="Ribbon-helix-helix"/>
    <property type="match status" value="1"/>
</dbReference>
<keyword evidence="3" id="KW-1185">Reference proteome</keyword>
<keyword evidence="2" id="KW-0238">DNA-binding</keyword>
<feature type="domain" description="Antitoxin FitA-like ribbon-helix-helix" evidence="1">
    <location>
        <begin position="6"/>
        <end position="41"/>
    </location>
</feature>
<dbReference type="Pfam" id="PF22513">
    <property type="entry name" value="FitA-like_RHH"/>
    <property type="match status" value="1"/>
</dbReference>
<dbReference type="InterPro" id="IPR010985">
    <property type="entry name" value="Ribbon_hlx_hlx"/>
</dbReference>
<accession>A0ABT3PSX9</accession>
<sequence length="82" mass="9421">MAIPTNITIRDIPDEVYAKIKKQAELHHRSINSEVIVYLKKLVQSNRRDPDQIITRAKKLKQKAKGSLSMDEIQQAIDKGRP</sequence>
<dbReference type="Proteomes" id="UP001207918">
    <property type="component" value="Unassembled WGS sequence"/>
</dbReference>
<evidence type="ECO:0000313" key="2">
    <source>
        <dbReference type="EMBL" id="MCW9708963.1"/>
    </source>
</evidence>
<evidence type="ECO:0000259" key="1">
    <source>
        <dbReference type="Pfam" id="PF22513"/>
    </source>
</evidence>